<evidence type="ECO:0000256" key="4">
    <source>
        <dbReference type="ARBA" id="ARBA00022655"/>
    </source>
</evidence>
<dbReference type="GO" id="GO:0032259">
    <property type="term" value="P:methylation"/>
    <property type="evidence" value="ECO:0007669"/>
    <property type="project" value="UniProtKB-KW"/>
</dbReference>
<organism evidence="11 12">
    <name type="scientific">Paenibacillus antri</name>
    <dbReference type="NCBI Taxonomy" id="2582848"/>
    <lineage>
        <taxon>Bacteria</taxon>
        <taxon>Bacillati</taxon>
        <taxon>Bacillota</taxon>
        <taxon>Bacilli</taxon>
        <taxon>Bacillales</taxon>
        <taxon>Paenibacillaceae</taxon>
        <taxon>Paenibacillus</taxon>
    </lineage>
</organism>
<dbReference type="AlphaFoldDB" id="A0A5R9GJP7"/>
<evidence type="ECO:0000313" key="12">
    <source>
        <dbReference type="Proteomes" id="UP000309676"/>
    </source>
</evidence>
<feature type="binding site" evidence="7 10">
    <location>
        <position position="125"/>
    </location>
    <ligand>
        <name>Mg(2+)</name>
        <dbReference type="ChEBI" id="CHEBI:18420"/>
    </ligand>
</feature>
<dbReference type="RefSeq" id="WP_138193364.1">
    <property type="nucleotide sequence ID" value="NZ_VCIW01000003.1"/>
</dbReference>
<keyword evidence="11" id="KW-0489">Methyltransferase</keyword>
<dbReference type="FunFam" id="3.20.20.60:FF:000003">
    <property type="entry name" value="3-methyl-2-oxobutanoate hydroxymethyltransferase"/>
    <property type="match status" value="1"/>
</dbReference>
<keyword evidence="12" id="KW-1185">Reference proteome</keyword>
<dbReference type="EC" id="2.1.2.11" evidence="7"/>
<dbReference type="NCBIfam" id="NF001452">
    <property type="entry name" value="PRK00311.1"/>
    <property type="match status" value="1"/>
</dbReference>
<protein>
    <recommendedName>
        <fullName evidence="7">3-methyl-2-oxobutanoate hydroxymethyltransferase</fullName>
        <ecNumber evidence="7">2.1.2.11</ecNumber>
    </recommendedName>
    <alternativeName>
        <fullName evidence="7">Ketopantoate hydroxymethyltransferase</fullName>
        <shortName evidence="7">KPHMT</shortName>
    </alternativeName>
</protein>
<evidence type="ECO:0000256" key="9">
    <source>
        <dbReference type="PIRSR" id="PIRSR000388-2"/>
    </source>
</evidence>
<dbReference type="UniPathway" id="UPA00028">
    <property type="reaction ID" value="UER00003"/>
</dbReference>
<comment type="caution">
    <text evidence="11">The sequence shown here is derived from an EMBL/GenBank/DDBJ whole genome shotgun (WGS) entry which is preliminary data.</text>
</comment>
<dbReference type="GO" id="GO:0005737">
    <property type="term" value="C:cytoplasm"/>
    <property type="evidence" value="ECO:0007669"/>
    <property type="project" value="UniProtKB-SubCell"/>
</dbReference>
<dbReference type="InterPro" id="IPR015813">
    <property type="entry name" value="Pyrv/PenolPyrv_kinase-like_dom"/>
</dbReference>
<evidence type="ECO:0000256" key="1">
    <source>
        <dbReference type="ARBA" id="ARBA00005033"/>
    </source>
</evidence>
<dbReference type="OrthoDB" id="9781789at2"/>
<dbReference type="CDD" id="cd06557">
    <property type="entry name" value="KPHMT-like"/>
    <property type="match status" value="1"/>
</dbReference>
<comment type="function">
    <text evidence="6 7">Catalyzes the reversible reaction in which hydroxymethyl group from 5,10-methylenetetrahydrofolate is transferred onto alpha-ketoisovalerate to form ketopantoate.</text>
</comment>
<feature type="binding site" evidence="7 9">
    <location>
        <position position="123"/>
    </location>
    <ligand>
        <name>3-methyl-2-oxobutanoate</name>
        <dbReference type="ChEBI" id="CHEBI:11851"/>
    </ligand>
</feature>
<evidence type="ECO:0000256" key="2">
    <source>
        <dbReference type="ARBA" id="ARBA00008676"/>
    </source>
</evidence>
<dbReference type="GO" id="GO:0000287">
    <property type="term" value="F:magnesium ion binding"/>
    <property type="evidence" value="ECO:0007669"/>
    <property type="project" value="TreeGrafter"/>
</dbReference>
<evidence type="ECO:0000256" key="8">
    <source>
        <dbReference type="PIRSR" id="PIRSR000388-1"/>
    </source>
</evidence>
<evidence type="ECO:0000256" key="10">
    <source>
        <dbReference type="PIRSR" id="PIRSR000388-3"/>
    </source>
</evidence>
<dbReference type="SUPFAM" id="SSF51621">
    <property type="entry name" value="Phosphoenolpyruvate/pyruvate domain"/>
    <property type="match status" value="1"/>
</dbReference>
<comment type="similarity">
    <text evidence="2 7">Belongs to the PanB family.</text>
</comment>
<dbReference type="Proteomes" id="UP000309676">
    <property type="component" value="Unassembled WGS sequence"/>
</dbReference>
<feature type="active site" description="Proton acceptor" evidence="7 8">
    <location>
        <position position="192"/>
    </location>
</feature>
<dbReference type="Gene3D" id="3.20.20.60">
    <property type="entry name" value="Phosphoenolpyruvate-binding domains"/>
    <property type="match status" value="1"/>
</dbReference>
<dbReference type="NCBIfam" id="TIGR00222">
    <property type="entry name" value="panB"/>
    <property type="match status" value="1"/>
</dbReference>
<reference evidence="11 12" key="1">
    <citation type="submission" date="2019-05" db="EMBL/GenBank/DDBJ databases">
        <authorList>
            <person name="Narsing Rao M.P."/>
            <person name="Li W.J."/>
        </authorList>
    </citation>
    <scope>NUCLEOTIDE SEQUENCE [LARGE SCALE GENOMIC DNA]</scope>
    <source>
        <strain evidence="11 12">SYSU_K30003</strain>
    </source>
</reference>
<dbReference type="InterPro" id="IPR040442">
    <property type="entry name" value="Pyrv_kinase-like_dom_sf"/>
</dbReference>
<evidence type="ECO:0000256" key="5">
    <source>
        <dbReference type="ARBA" id="ARBA00022679"/>
    </source>
</evidence>
<keyword evidence="5 7" id="KW-0808">Transferase</keyword>
<comment type="subcellular location">
    <subcellularLocation>
        <location evidence="7">Cytoplasm</location>
    </subcellularLocation>
</comment>
<keyword evidence="7 10" id="KW-0460">Magnesium</keyword>
<dbReference type="HAMAP" id="MF_00156">
    <property type="entry name" value="PanB"/>
    <property type="match status" value="1"/>
</dbReference>
<feature type="binding site" evidence="7 10">
    <location>
        <position position="54"/>
    </location>
    <ligand>
        <name>Mg(2+)</name>
        <dbReference type="ChEBI" id="CHEBI:18420"/>
    </ligand>
</feature>
<dbReference type="GO" id="GO:0003864">
    <property type="term" value="F:3-methyl-2-oxobutanoate hydroxymethyltransferase activity"/>
    <property type="evidence" value="ECO:0007669"/>
    <property type="project" value="UniProtKB-UniRule"/>
</dbReference>
<sequence length="294" mass="31235">MSEQSSSGTRKPVTTTRLRAMKSKGEPIAVVTAYDYPSAQLAEAAGADVLLVGDSLGNVVQGRETTLSVTLDHIVYHAEIVSRAVKTPFVVADLPFATYHGGVDATLANVARVMREGGVKAVKLEGGNEILPAVRAAVGAGVPVMGHLGLTPQSVHVIGGYKVQGKQSAAAEKLLDEALRLEEAGAFAIVLELVTDELAAKVTERLSIPTIGIGSGKSCDGQVLVFHDILQYELDPMAKKFVKAYANVGAVVKEAIREYVADVKQRSFPEERHTFHMEEADLQRLYGGGAADKE</sequence>
<feature type="binding site" evidence="7 9">
    <location>
        <begin position="54"/>
        <end position="55"/>
    </location>
    <ligand>
        <name>3-methyl-2-oxobutanoate</name>
        <dbReference type="ChEBI" id="CHEBI:11851"/>
    </ligand>
</feature>
<dbReference type="GO" id="GO:0008168">
    <property type="term" value="F:methyltransferase activity"/>
    <property type="evidence" value="ECO:0007669"/>
    <property type="project" value="UniProtKB-KW"/>
</dbReference>
<evidence type="ECO:0000313" key="11">
    <source>
        <dbReference type="EMBL" id="TLS53123.1"/>
    </source>
</evidence>
<dbReference type="PIRSF" id="PIRSF000388">
    <property type="entry name" value="Pantoate_hydroxy_MeTrfase"/>
    <property type="match status" value="1"/>
</dbReference>
<evidence type="ECO:0000256" key="3">
    <source>
        <dbReference type="ARBA" id="ARBA00011424"/>
    </source>
</evidence>
<proteinExistence type="inferred from homology"/>
<dbReference type="EMBL" id="VCIW01000003">
    <property type="protein sequence ID" value="TLS53123.1"/>
    <property type="molecule type" value="Genomic_DNA"/>
</dbReference>
<evidence type="ECO:0000256" key="6">
    <source>
        <dbReference type="ARBA" id="ARBA00056497"/>
    </source>
</evidence>
<keyword evidence="7" id="KW-0963">Cytoplasm</keyword>
<dbReference type="PANTHER" id="PTHR20881:SF0">
    <property type="entry name" value="3-METHYL-2-OXOBUTANOATE HYDROXYMETHYLTRANSFERASE"/>
    <property type="match status" value="1"/>
</dbReference>
<dbReference type="InterPro" id="IPR003700">
    <property type="entry name" value="Pantoate_hydroxy_MeTrfase"/>
</dbReference>
<comment type="catalytic activity">
    <reaction evidence="7">
        <text>(6R)-5,10-methylene-5,6,7,8-tetrahydrofolate + 3-methyl-2-oxobutanoate + H2O = 2-dehydropantoate + (6S)-5,6,7,8-tetrahydrofolate</text>
        <dbReference type="Rhea" id="RHEA:11824"/>
        <dbReference type="ChEBI" id="CHEBI:11561"/>
        <dbReference type="ChEBI" id="CHEBI:11851"/>
        <dbReference type="ChEBI" id="CHEBI:15377"/>
        <dbReference type="ChEBI" id="CHEBI:15636"/>
        <dbReference type="ChEBI" id="CHEBI:57453"/>
        <dbReference type="EC" id="2.1.2.11"/>
    </reaction>
</comment>
<comment type="cofactor">
    <cofactor evidence="7 10">
        <name>Mg(2+)</name>
        <dbReference type="ChEBI" id="CHEBI:18420"/>
    </cofactor>
    <text evidence="7 10">Binds 1 Mg(2+) ion per subunit.</text>
</comment>
<gene>
    <name evidence="7 11" type="primary">panB</name>
    <name evidence="11" type="ORF">FE782_07095</name>
</gene>
<keyword evidence="7 10" id="KW-0479">Metal-binding</keyword>
<comment type="subunit">
    <text evidence="3 7">Homodecamer; pentamer of dimers.</text>
</comment>
<dbReference type="GO" id="GO:0015940">
    <property type="term" value="P:pantothenate biosynthetic process"/>
    <property type="evidence" value="ECO:0007669"/>
    <property type="project" value="UniProtKB-UniRule"/>
</dbReference>
<dbReference type="PANTHER" id="PTHR20881">
    <property type="entry name" value="3-METHYL-2-OXOBUTANOATE HYDROXYMETHYLTRANSFERASE"/>
    <property type="match status" value="1"/>
</dbReference>
<name>A0A5R9GJP7_9BACL</name>
<feature type="binding site" evidence="7 9">
    <location>
        <position position="93"/>
    </location>
    <ligand>
        <name>3-methyl-2-oxobutanoate</name>
        <dbReference type="ChEBI" id="CHEBI:11851"/>
    </ligand>
</feature>
<comment type="pathway">
    <text evidence="1 7">Cofactor biosynthesis; (R)-pantothenate biosynthesis; (R)-pantoate from 3-methyl-2-oxobutanoate: step 1/2.</text>
</comment>
<accession>A0A5R9GJP7</accession>
<dbReference type="Pfam" id="PF02548">
    <property type="entry name" value="Pantoate_transf"/>
    <property type="match status" value="1"/>
</dbReference>
<keyword evidence="4 7" id="KW-0566">Pantothenate biosynthesis</keyword>
<feature type="binding site" evidence="7 10">
    <location>
        <position position="93"/>
    </location>
    <ligand>
        <name>Mg(2+)</name>
        <dbReference type="ChEBI" id="CHEBI:18420"/>
    </ligand>
</feature>
<evidence type="ECO:0000256" key="7">
    <source>
        <dbReference type="HAMAP-Rule" id="MF_00156"/>
    </source>
</evidence>